<keyword evidence="6" id="KW-0067">ATP-binding</keyword>
<dbReference type="InterPro" id="IPR000559">
    <property type="entry name" value="Formate_THF_ligase"/>
</dbReference>
<dbReference type="AlphaFoldDB" id="A0A5N5P2C2"/>
<evidence type="ECO:0000256" key="3">
    <source>
        <dbReference type="ARBA" id="ARBA00022563"/>
    </source>
</evidence>
<keyword evidence="4" id="KW-0436">Ligase</keyword>
<dbReference type="Proteomes" id="UP000326939">
    <property type="component" value="Chromosome 1"/>
</dbReference>
<dbReference type="Gene3D" id="3.40.50.300">
    <property type="entry name" value="P-loop containing nucleotide triphosphate hydrolases"/>
    <property type="match status" value="1"/>
</dbReference>
<comment type="pathway">
    <text evidence="1">One-carbon metabolism; tetrahydrofolate interconversion.</text>
</comment>
<dbReference type="Gene3D" id="1.10.8.770">
    <property type="match status" value="1"/>
</dbReference>
<accession>A0A5N5P2C2</accession>
<dbReference type="EMBL" id="VDCV01000001">
    <property type="protein sequence ID" value="KAB5572886.1"/>
    <property type="molecule type" value="Genomic_DNA"/>
</dbReference>
<evidence type="ECO:0000256" key="6">
    <source>
        <dbReference type="ARBA" id="ARBA00022840"/>
    </source>
</evidence>
<keyword evidence="5" id="KW-0547">Nucleotide-binding</keyword>
<sequence length="294" mass="32666">MVERSLSMREVRGSIPRISTLLKHVSHSTNPISSGTHMFILQSTHLISYKSFEISSIIFTKLKQKYNECIKNTEKLGVVSPVTADIDIATSVEPFHISKIAKELNLGPGDFIFIFLCFSSFLLIVYILLSVLDELEGSGDGYYVEMGLLQHHLEKESPPLPLAFVRLWVHFLIKSLLKGYFFWLLYTELNAVAIVMFCLSNGFHLPSSTIQGPTFGIKGGAAGGGYSQVAPMDEFNLHLTGDIHAIAAANNLLAAAIDTRIFHESTQSDKALLNRPCPPNKEGKRSFSDIMFRL</sequence>
<evidence type="ECO:0000256" key="2">
    <source>
        <dbReference type="ARBA" id="ARBA00012295"/>
    </source>
</evidence>
<evidence type="ECO:0000256" key="4">
    <source>
        <dbReference type="ARBA" id="ARBA00022598"/>
    </source>
</evidence>
<reference evidence="9" key="1">
    <citation type="journal article" date="2019" name="Gigascience">
        <title>De novo genome assembly of the endangered Acer yangbiense, a plant species with extremely small populations endemic to Yunnan Province, China.</title>
        <authorList>
            <person name="Yang J."/>
            <person name="Wariss H.M."/>
            <person name="Tao L."/>
            <person name="Zhang R."/>
            <person name="Yun Q."/>
            <person name="Hollingsworth P."/>
            <person name="Dao Z."/>
            <person name="Luo G."/>
            <person name="Guo H."/>
            <person name="Ma Y."/>
            <person name="Sun W."/>
        </authorList>
    </citation>
    <scope>NUCLEOTIDE SEQUENCE [LARGE SCALE GENOMIC DNA]</scope>
    <source>
        <strain evidence="9">cv. br00</strain>
    </source>
</reference>
<dbReference type="EC" id="6.3.4.3" evidence="2"/>
<dbReference type="UniPathway" id="UPA00193"/>
<evidence type="ECO:0000313" key="9">
    <source>
        <dbReference type="Proteomes" id="UP000326939"/>
    </source>
</evidence>
<keyword evidence="7" id="KW-1133">Transmembrane helix</keyword>
<dbReference type="GO" id="GO:0004329">
    <property type="term" value="F:formate-tetrahydrofolate ligase activity"/>
    <property type="evidence" value="ECO:0007669"/>
    <property type="project" value="UniProtKB-EC"/>
</dbReference>
<keyword evidence="7" id="KW-0812">Transmembrane</keyword>
<evidence type="ECO:0000313" key="8">
    <source>
        <dbReference type="EMBL" id="KAB5572886.1"/>
    </source>
</evidence>
<keyword evidence="7" id="KW-0472">Membrane</keyword>
<protein>
    <recommendedName>
        <fullName evidence="2">formate--tetrahydrofolate ligase</fullName>
        <ecNumber evidence="2">6.3.4.3</ecNumber>
    </recommendedName>
</protein>
<keyword evidence="3" id="KW-0554">One-carbon metabolism</keyword>
<dbReference type="GO" id="GO:0035999">
    <property type="term" value="P:tetrahydrofolate interconversion"/>
    <property type="evidence" value="ECO:0007669"/>
    <property type="project" value="UniProtKB-UniPathway"/>
</dbReference>
<comment type="caution">
    <text evidence="8">The sequence shown here is derived from an EMBL/GenBank/DDBJ whole genome shotgun (WGS) entry which is preliminary data.</text>
</comment>
<keyword evidence="9" id="KW-1185">Reference proteome</keyword>
<dbReference type="InterPro" id="IPR027417">
    <property type="entry name" value="P-loop_NTPase"/>
</dbReference>
<dbReference type="InterPro" id="IPR020628">
    <property type="entry name" value="Formate_THF_ligase_CS"/>
</dbReference>
<organism evidence="8 9">
    <name type="scientific">Salix brachista</name>
    <dbReference type="NCBI Taxonomy" id="2182728"/>
    <lineage>
        <taxon>Eukaryota</taxon>
        <taxon>Viridiplantae</taxon>
        <taxon>Streptophyta</taxon>
        <taxon>Embryophyta</taxon>
        <taxon>Tracheophyta</taxon>
        <taxon>Spermatophyta</taxon>
        <taxon>Magnoliopsida</taxon>
        <taxon>eudicotyledons</taxon>
        <taxon>Gunneridae</taxon>
        <taxon>Pentapetalae</taxon>
        <taxon>rosids</taxon>
        <taxon>fabids</taxon>
        <taxon>Malpighiales</taxon>
        <taxon>Salicaceae</taxon>
        <taxon>Saliceae</taxon>
        <taxon>Salix</taxon>
    </lineage>
</organism>
<feature type="transmembrane region" description="Helical" evidence="7">
    <location>
        <begin position="180"/>
        <end position="199"/>
    </location>
</feature>
<dbReference type="PROSITE" id="PS00721">
    <property type="entry name" value="FTHFS_1"/>
    <property type="match status" value="1"/>
</dbReference>
<evidence type="ECO:0000256" key="1">
    <source>
        <dbReference type="ARBA" id="ARBA00004777"/>
    </source>
</evidence>
<evidence type="ECO:0000256" key="5">
    <source>
        <dbReference type="ARBA" id="ARBA00022741"/>
    </source>
</evidence>
<evidence type="ECO:0000256" key="7">
    <source>
        <dbReference type="SAM" id="Phobius"/>
    </source>
</evidence>
<gene>
    <name evidence="8" type="ORF">DKX38_000080</name>
</gene>
<name>A0A5N5P2C2_9ROSI</name>
<dbReference type="SUPFAM" id="SSF52540">
    <property type="entry name" value="P-loop containing nucleoside triphosphate hydrolases"/>
    <property type="match status" value="1"/>
</dbReference>
<dbReference type="Pfam" id="PF01268">
    <property type="entry name" value="FTHFS"/>
    <property type="match status" value="1"/>
</dbReference>
<proteinExistence type="predicted"/>
<feature type="transmembrane region" description="Helical" evidence="7">
    <location>
        <begin position="111"/>
        <end position="132"/>
    </location>
</feature>
<dbReference type="GO" id="GO:0005524">
    <property type="term" value="F:ATP binding"/>
    <property type="evidence" value="ECO:0007669"/>
    <property type="project" value="UniProtKB-KW"/>
</dbReference>